<dbReference type="GO" id="GO:0005506">
    <property type="term" value="F:iron ion binding"/>
    <property type="evidence" value="ECO:0007669"/>
    <property type="project" value="InterPro"/>
</dbReference>
<evidence type="ECO:0000256" key="13">
    <source>
        <dbReference type="PIRSR" id="PIRSR602401-1"/>
    </source>
</evidence>
<dbReference type="CDD" id="cd11056">
    <property type="entry name" value="CYP6-like"/>
    <property type="match status" value="1"/>
</dbReference>
<dbReference type="Gene3D" id="1.10.630.10">
    <property type="entry name" value="Cytochrome P450"/>
    <property type="match status" value="2"/>
</dbReference>
<name>A0A834VED5_SARSC</name>
<evidence type="ECO:0000256" key="5">
    <source>
        <dbReference type="ARBA" id="ARBA00022617"/>
    </source>
</evidence>
<feature type="binding site" description="axial binding residue" evidence="13">
    <location>
        <position position="441"/>
    </location>
    <ligand>
        <name>heme</name>
        <dbReference type="ChEBI" id="CHEBI:30413"/>
    </ligand>
    <ligandPart>
        <name>Fe</name>
        <dbReference type="ChEBI" id="CHEBI:18248"/>
    </ligandPart>
</feature>
<accession>A0A834VED5</accession>
<dbReference type="InterPro" id="IPR050476">
    <property type="entry name" value="Insect_CytP450_Detox"/>
</dbReference>
<dbReference type="InterPro" id="IPR017972">
    <property type="entry name" value="Cyt_P450_CS"/>
</dbReference>
<dbReference type="PROSITE" id="PS00086">
    <property type="entry name" value="CYTOCHROME_P450"/>
    <property type="match status" value="2"/>
</dbReference>
<evidence type="ECO:0000256" key="4">
    <source>
        <dbReference type="ARBA" id="ARBA00010617"/>
    </source>
</evidence>
<evidence type="ECO:0000313" key="14">
    <source>
        <dbReference type="EMBL" id="KAF7492044.1"/>
    </source>
</evidence>
<keyword evidence="6 13" id="KW-0479">Metal-binding</keyword>
<evidence type="ECO:0000256" key="3">
    <source>
        <dbReference type="ARBA" id="ARBA00004406"/>
    </source>
</evidence>
<keyword evidence="11" id="KW-0503">Monooxygenase</keyword>
<dbReference type="FunFam" id="1.10.630.10:FF:000042">
    <property type="entry name" value="Cytochrome P450"/>
    <property type="match status" value="1"/>
</dbReference>
<gene>
    <name evidence="14" type="ORF">SSS_6904</name>
</gene>
<evidence type="ECO:0000256" key="8">
    <source>
        <dbReference type="ARBA" id="ARBA00022848"/>
    </source>
</evidence>
<dbReference type="InterPro" id="IPR002401">
    <property type="entry name" value="Cyt_P450_E_grp-I"/>
</dbReference>
<comment type="subcellular location">
    <subcellularLocation>
        <location evidence="3">Endoplasmic reticulum membrane</location>
        <topology evidence="3">Peripheral membrane protein</topology>
    </subcellularLocation>
    <subcellularLocation>
        <location evidence="2">Microsome membrane</location>
        <topology evidence="2">Peripheral membrane protein</topology>
    </subcellularLocation>
</comment>
<comment type="cofactor">
    <cofactor evidence="1 13">
        <name>heme</name>
        <dbReference type="ChEBI" id="CHEBI:30413"/>
    </cofactor>
</comment>
<dbReference type="PANTHER" id="PTHR24292">
    <property type="entry name" value="CYTOCHROME P450"/>
    <property type="match status" value="1"/>
</dbReference>
<keyword evidence="10 13" id="KW-0408">Iron</keyword>
<dbReference type="OrthoDB" id="6428965at2759"/>
<reference evidence="15" key="3">
    <citation type="submission" date="2022-06" db="UniProtKB">
        <authorList>
            <consortium name="EnsemblMetazoa"/>
        </authorList>
    </citation>
    <scope>IDENTIFICATION</scope>
</reference>
<protein>
    <submittedName>
        <fullName evidence="14">Cytochrome P450 3A27</fullName>
    </submittedName>
</protein>
<dbReference type="InterPro" id="IPR036396">
    <property type="entry name" value="Cyt_P450_sf"/>
</dbReference>
<dbReference type="Pfam" id="PF00067">
    <property type="entry name" value="p450"/>
    <property type="match status" value="2"/>
</dbReference>
<evidence type="ECO:0000256" key="6">
    <source>
        <dbReference type="ARBA" id="ARBA00022723"/>
    </source>
</evidence>
<dbReference type="GO" id="GO:0020037">
    <property type="term" value="F:heme binding"/>
    <property type="evidence" value="ECO:0007669"/>
    <property type="project" value="InterPro"/>
</dbReference>
<keyword evidence="16" id="KW-1185">Reference proteome</keyword>
<keyword evidence="8" id="KW-0492">Microsome</keyword>
<dbReference type="AlphaFoldDB" id="A0A834VED5"/>
<dbReference type="PANTHER" id="PTHR24292:SF54">
    <property type="entry name" value="CYP9F3-RELATED"/>
    <property type="match status" value="1"/>
</dbReference>
<reference evidence="14" key="2">
    <citation type="submission" date="2020-01" db="EMBL/GenBank/DDBJ databases">
        <authorList>
            <person name="Korhonen P.K.K."/>
            <person name="Guangxu M.G."/>
            <person name="Wang T.W."/>
            <person name="Stroehlein A.J.S."/>
            <person name="Young N.D."/>
            <person name="Ang C.-S.A."/>
            <person name="Fernando D.W.F."/>
            <person name="Lu H.L."/>
            <person name="Taylor S.T."/>
            <person name="Ehtesham M.E.M."/>
            <person name="Najaraj S.H.N."/>
            <person name="Harsha G.H.G."/>
            <person name="Madugundu A.M."/>
            <person name="Renuse S.R."/>
            <person name="Holt D.H."/>
            <person name="Pandey A.P."/>
            <person name="Papenfuss A.P."/>
            <person name="Gasser R.B.G."/>
            <person name="Fischer K.F."/>
        </authorList>
    </citation>
    <scope>NUCLEOTIDE SEQUENCE</scope>
    <source>
        <strain evidence="14">SSS_KF_BRIS2020</strain>
    </source>
</reference>
<organism evidence="14">
    <name type="scientific">Sarcoptes scabiei</name>
    <name type="common">Itch mite</name>
    <name type="synonym">Acarus scabiei</name>
    <dbReference type="NCBI Taxonomy" id="52283"/>
    <lineage>
        <taxon>Eukaryota</taxon>
        <taxon>Metazoa</taxon>
        <taxon>Ecdysozoa</taxon>
        <taxon>Arthropoda</taxon>
        <taxon>Chelicerata</taxon>
        <taxon>Arachnida</taxon>
        <taxon>Acari</taxon>
        <taxon>Acariformes</taxon>
        <taxon>Sarcoptiformes</taxon>
        <taxon>Astigmata</taxon>
        <taxon>Psoroptidia</taxon>
        <taxon>Sarcoptoidea</taxon>
        <taxon>Sarcoptidae</taxon>
        <taxon>Sarcoptinae</taxon>
        <taxon>Sarcoptes</taxon>
    </lineage>
</organism>
<dbReference type="PRINTS" id="PR00463">
    <property type="entry name" value="EP450I"/>
</dbReference>
<sequence>MVVIGSMLIAYYHNVYSYWKRRVIKTPPILPFFGNLLSLKKPQSIYLAENFQKFGRIYGLYQGTKPVLCVADPIIIKRILVQDFNIFRNRLSGLNQDRFFQKTLVSIRDHDWKRIRSILSPIFICECYQKKVDHREPIMIRDSTGNFTMDVIAKCAFAIDTNAHCDRTNPFLQNAIKIFEFNIFRLLAGFITPKPLYNFFADIRLPFYYLKSNKFFINLSLHLIQQRKESKDGQYDDMLQLMVNARHGEGDRYEQDDQFDSFHVNLGKDEIEKENELFKDVIGSKYLSEEEIVAQSMIFFLAGYETTATTLAHCFYELAMNQDVQQKLYNEIKSVLDDGKPLNYSNVMTLPYLDAVLSETLRKYPPLVFLNRTASEDYHIQEYDITVKKDRGVIIPVYAIHHDPEYYPDPERYDPERFMPENRHKLVPYTYLPFGGGPRNCIGMRFALTEAKLGIANLIKLFQIVKIAETPHKCAFATDTNAHSDSRNPFVENARKFFDFDLIRTILAFITPKALFDFLYKIHTPCFYSESVEFFKNLGSHLINQRKNYNERKFDDLLQLMIDAKHGNNVRLEKEDQFDSFHVNFGKEELEKENEIFKEIIGSKYLDEEEIIAQSMIFFSAGYETTANTMAMCLYELAINQNVQQKLFDEIQSVLDDGKPLDYSNVMTLPYLDSVLSETLRKHPPATLLMRQASEDYYIKEYDITVEKNNDVMIPVYAIHHDPEYYPDPERYDPERFMPENRHKLVPYTYLPFGGGPRNCIGMRFALTEAKLGIANMIKSFRIVRTAKTSDELRLTRSLFLLKTEPIFIGIEKR</sequence>
<comment type="similarity">
    <text evidence="4">Belongs to the cytochrome P450 family.</text>
</comment>
<dbReference type="PRINTS" id="PR00385">
    <property type="entry name" value="P450"/>
</dbReference>
<dbReference type="InterPro" id="IPR001128">
    <property type="entry name" value="Cyt_P450"/>
</dbReference>
<evidence type="ECO:0000256" key="2">
    <source>
        <dbReference type="ARBA" id="ARBA00004174"/>
    </source>
</evidence>
<dbReference type="Proteomes" id="UP000070412">
    <property type="component" value="Unassembled WGS sequence"/>
</dbReference>
<evidence type="ECO:0000256" key="9">
    <source>
        <dbReference type="ARBA" id="ARBA00023002"/>
    </source>
</evidence>
<keyword evidence="9" id="KW-0560">Oxidoreductase</keyword>
<evidence type="ECO:0000256" key="1">
    <source>
        <dbReference type="ARBA" id="ARBA00001971"/>
    </source>
</evidence>
<dbReference type="GO" id="GO:0005789">
    <property type="term" value="C:endoplasmic reticulum membrane"/>
    <property type="evidence" value="ECO:0007669"/>
    <property type="project" value="UniProtKB-SubCell"/>
</dbReference>
<keyword evidence="12" id="KW-0472">Membrane</keyword>
<proteinExistence type="inferred from homology"/>
<evidence type="ECO:0000313" key="16">
    <source>
        <dbReference type="Proteomes" id="UP000070412"/>
    </source>
</evidence>
<dbReference type="GO" id="GO:0016705">
    <property type="term" value="F:oxidoreductase activity, acting on paired donors, with incorporation or reduction of molecular oxygen"/>
    <property type="evidence" value="ECO:0007669"/>
    <property type="project" value="InterPro"/>
</dbReference>
<keyword evidence="7" id="KW-0256">Endoplasmic reticulum</keyword>
<reference evidence="16" key="1">
    <citation type="journal article" date="2020" name="PLoS Negl. Trop. Dis.">
        <title>High-quality nuclear genome for Sarcoptes scabiei-A critical resource for a neglected parasite.</title>
        <authorList>
            <person name="Korhonen P.K."/>
            <person name="Gasser R.B."/>
            <person name="Ma G."/>
            <person name="Wang T."/>
            <person name="Stroehlein A.J."/>
            <person name="Young N.D."/>
            <person name="Ang C.S."/>
            <person name="Fernando D.D."/>
            <person name="Lu H.C."/>
            <person name="Taylor S."/>
            <person name="Reynolds S.L."/>
            <person name="Mofiz E."/>
            <person name="Najaraj S.H."/>
            <person name="Gowda H."/>
            <person name="Madugundu A."/>
            <person name="Renuse S."/>
            <person name="Holt D."/>
            <person name="Pandey A."/>
            <person name="Papenfuss A.T."/>
            <person name="Fischer K."/>
        </authorList>
    </citation>
    <scope>NUCLEOTIDE SEQUENCE [LARGE SCALE GENOMIC DNA]</scope>
</reference>
<keyword evidence="5 13" id="KW-0349">Heme</keyword>
<dbReference type="SUPFAM" id="SSF48264">
    <property type="entry name" value="Cytochrome P450"/>
    <property type="match status" value="2"/>
</dbReference>
<dbReference type="GO" id="GO:0004497">
    <property type="term" value="F:monooxygenase activity"/>
    <property type="evidence" value="ECO:0007669"/>
    <property type="project" value="UniProtKB-KW"/>
</dbReference>
<dbReference type="CDD" id="cd11055">
    <property type="entry name" value="CYP3A-like"/>
    <property type="match status" value="1"/>
</dbReference>
<dbReference type="EMBL" id="WVUK01000057">
    <property type="protein sequence ID" value="KAF7492044.1"/>
    <property type="molecule type" value="Genomic_DNA"/>
</dbReference>
<evidence type="ECO:0000313" key="15">
    <source>
        <dbReference type="EnsemblMetazoa" id="KAF7492044.1"/>
    </source>
</evidence>
<evidence type="ECO:0000256" key="10">
    <source>
        <dbReference type="ARBA" id="ARBA00023004"/>
    </source>
</evidence>
<evidence type="ECO:0000256" key="7">
    <source>
        <dbReference type="ARBA" id="ARBA00022824"/>
    </source>
</evidence>
<evidence type="ECO:0000256" key="12">
    <source>
        <dbReference type="ARBA" id="ARBA00023136"/>
    </source>
</evidence>
<evidence type="ECO:0000256" key="11">
    <source>
        <dbReference type="ARBA" id="ARBA00023033"/>
    </source>
</evidence>
<dbReference type="EnsemblMetazoa" id="SSS_6904s_mrna">
    <property type="protein sequence ID" value="KAF7492044.1"/>
    <property type="gene ID" value="SSS_6904"/>
</dbReference>